<keyword evidence="2" id="KW-1133">Transmembrane helix</keyword>
<proteinExistence type="predicted"/>
<name>A0A0D0BRQ9_9AGAM</name>
<feature type="region of interest" description="Disordered" evidence="1">
    <location>
        <begin position="60"/>
        <end position="124"/>
    </location>
</feature>
<dbReference type="HOGENOM" id="CLU_1611902_0_0_1"/>
<dbReference type="EMBL" id="KN835138">
    <property type="protein sequence ID" value="KIK48362.1"/>
    <property type="molecule type" value="Genomic_DNA"/>
</dbReference>
<gene>
    <name evidence="3" type="ORF">CY34DRAFT_798181</name>
</gene>
<keyword evidence="2" id="KW-0472">Membrane</keyword>
<organism evidence="3 4">
    <name type="scientific">Suillus luteus UH-Slu-Lm8-n1</name>
    <dbReference type="NCBI Taxonomy" id="930992"/>
    <lineage>
        <taxon>Eukaryota</taxon>
        <taxon>Fungi</taxon>
        <taxon>Dikarya</taxon>
        <taxon>Basidiomycota</taxon>
        <taxon>Agaricomycotina</taxon>
        <taxon>Agaricomycetes</taxon>
        <taxon>Agaricomycetidae</taxon>
        <taxon>Boletales</taxon>
        <taxon>Suillineae</taxon>
        <taxon>Suillaceae</taxon>
        <taxon>Suillus</taxon>
    </lineage>
</organism>
<evidence type="ECO:0000256" key="1">
    <source>
        <dbReference type="SAM" id="MobiDB-lite"/>
    </source>
</evidence>
<protein>
    <submittedName>
        <fullName evidence="3">Uncharacterized protein</fullName>
    </submittedName>
</protein>
<reference evidence="3 4" key="1">
    <citation type="submission" date="2014-04" db="EMBL/GenBank/DDBJ databases">
        <authorList>
            <consortium name="DOE Joint Genome Institute"/>
            <person name="Kuo A."/>
            <person name="Ruytinx J."/>
            <person name="Rineau F."/>
            <person name="Colpaert J."/>
            <person name="Kohler A."/>
            <person name="Nagy L.G."/>
            <person name="Floudas D."/>
            <person name="Copeland A."/>
            <person name="Barry K.W."/>
            <person name="Cichocki N."/>
            <person name="Veneault-Fourrey C."/>
            <person name="LaButti K."/>
            <person name="Lindquist E.A."/>
            <person name="Lipzen A."/>
            <person name="Lundell T."/>
            <person name="Morin E."/>
            <person name="Murat C."/>
            <person name="Sun H."/>
            <person name="Tunlid A."/>
            <person name="Henrissat B."/>
            <person name="Grigoriev I.V."/>
            <person name="Hibbett D.S."/>
            <person name="Martin F."/>
            <person name="Nordberg H.P."/>
            <person name="Cantor M.N."/>
            <person name="Hua S.X."/>
        </authorList>
    </citation>
    <scope>NUCLEOTIDE SEQUENCE [LARGE SCALE GENOMIC DNA]</scope>
    <source>
        <strain evidence="3 4">UH-Slu-Lm8-n1</strain>
    </source>
</reference>
<evidence type="ECO:0000256" key="2">
    <source>
        <dbReference type="SAM" id="Phobius"/>
    </source>
</evidence>
<reference evidence="4" key="2">
    <citation type="submission" date="2015-01" db="EMBL/GenBank/DDBJ databases">
        <title>Evolutionary Origins and Diversification of the Mycorrhizal Mutualists.</title>
        <authorList>
            <consortium name="DOE Joint Genome Institute"/>
            <consortium name="Mycorrhizal Genomics Consortium"/>
            <person name="Kohler A."/>
            <person name="Kuo A."/>
            <person name="Nagy L.G."/>
            <person name="Floudas D."/>
            <person name="Copeland A."/>
            <person name="Barry K.W."/>
            <person name="Cichocki N."/>
            <person name="Veneault-Fourrey C."/>
            <person name="LaButti K."/>
            <person name="Lindquist E.A."/>
            <person name="Lipzen A."/>
            <person name="Lundell T."/>
            <person name="Morin E."/>
            <person name="Murat C."/>
            <person name="Riley R."/>
            <person name="Ohm R."/>
            <person name="Sun H."/>
            <person name="Tunlid A."/>
            <person name="Henrissat B."/>
            <person name="Grigoriev I.V."/>
            <person name="Hibbett D.S."/>
            <person name="Martin F."/>
        </authorList>
    </citation>
    <scope>NUCLEOTIDE SEQUENCE [LARGE SCALE GENOMIC DNA]</scope>
    <source>
        <strain evidence="4">UH-Slu-Lm8-n1</strain>
    </source>
</reference>
<evidence type="ECO:0000313" key="3">
    <source>
        <dbReference type="EMBL" id="KIK48362.1"/>
    </source>
</evidence>
<keyword evidence="4" id="KW-1185">Reference proteome</keyword>
<keyword evidence="2" id="KW-0812">Transmembrane</keyword>
<dbReference type="OrthoDB" id="3069322at2759"/>
<evidence type="ECO:0000313" key="4">
    <source>
        <dbReference type="Proteomes" id="UP000054485"/>
    </source>
</evidence>
<feature type="compositionally biased region" description="Low complexity" evidence="1">
    <location>
        <begin position="65"/>
        <end position="85"/>
    </location>
</feature>
<dbReference type="Proteomes" id="UP000054485">
    <property type="component" value="Unassembled WGS sequence"/>
</dbReference>
<accession>A0A0D0BRQ9</accession>
<feature type="transmembrane region" description="Helical" evidence="2">
    <location>
        <begin position="6"/>
        <end position="33"/>
    </location>
</feature>
<feature type="compositionally biased region" description="Basic and acidic residues" evidence="1">
    <location>
        <begin position="111"/>
        <end position="123"/>
    </location>
</feature>
<sequence length="165" mass="17747">MNIRKIILRTVSVVLSSFGILMSLLAIFIRALLPSAIVSQRAWCKSPPDTIDHSRRTIVRRVKRPGPIVSESSASSPPQSTKSSSVMHGSMGDGAIPQSHAPASPMPATELHLERSNRGEVSKAHKVFKRHTLSVSSSLNACRTLASPKLRLKGRNSTGSICKSG</sequence>
<dbReference type="InParanoid" id="A0A0D0BRQ9"/>
<dbReference type="AlphaFoldDB" id="A0A0D0BRQ9"/>